<dbReference type="InterPro" id="IPR038763">
    <property type="entry name" value="DHH_sf"/>
</dbReference>
<name>A0A955I9D4_9BACT</name>
<gene>
    <name evidence="2" type="ORF">KC678_02360</name>
</gene>
<dbReference type="InterPro" id="IPR051319">
    <property type="entry name" value="Oligoribo/pAp-PDE_c-di-AMP_PDE"/>
</dbReference>
<reference evidence="2" key="1">
    <citation type="submission" date="2020-04" db="EMBL/GenBank/DDBJ databases">
        <authorList>
            <person name="Zhang T."/>
        </authorList>
    </citation>
    <scope>NUCLEOTIDE SEQUENCE</scope>
    <source>
        <strain evidence="2">HKST-UBA13</strain>
    </source>
</reference>
<organism evidence="2 3">
    <name type="scientific">Candidatus Dojkabacteria bacterium</name>
    <dbReference type="NCBI Taxonomy" id="2099670"/>
    <lineage>
        <taxon>Bacteria</taxon>
        <taxon>Candidatus Dojkabacteria</taxon>
    </lineage>
</organism>
<proteinExistence type="predicted"/>
<dbReference type="PANTHER" id="PTHR47618">
    <property type="entry name" value="BIFUNCTIONAL OLIGORIBONUCLEASE AND PAP PHOSPHATASE NRNA"/>
    <property type="match status" value="1"/>
</dbReference>
<dbReference type="Pfam" id="PF01368">
    <property type="entry name" value="DHH"/>
    <property type="match status" value="1"/>
</dbReference>
<dbReference type="SUPFAM" id="SSF64182">
    <property type="entry name" value="DHH phosphoesterases"/>
    <property type="match status" value="1"/>
</dbReference>
<evidence type="ECO:0000313" key="2">
    <source>
        <dbReference type="EMBL" id="MCA9381082.1"/>
    </source>
</evidence>
<dbReference type="EMBL" id="JAGQLJ010000045">
    <property type="protein sequence ID" value="MCA9381082.1"/>
    <property type="molecule type" value="Genomic_DNA"/>
</dbReference>
<dbReference type="Proteomes" id="UP000775877">
    <property type="component" value="Unassembled WGS sequence"/>
</dbReference>
<evidence type="ECO:0000259" key="1">
    <source>
        <dbReference type="Pfam" id="PF01368"/>
    </source>
</evidence>
<sequence>MIQDYSTYDIAQHIIGRIFNAQQILIVCSRPVDPDSLSSGLTVSWWIERHFKQTPDIVIFHSIPDKFTNYPNIESVKFKNIDDVNWKGYDLIILVDSSAWEMLLTDKYESVLAQTGFEPFVLIDHHKQNIIHSDLRHNSLRLDEVCTGKIIYDYFIKPSTENLTEDISTLLYYGLIDDARYFKNEPYDGMYSYAEELLDQKARHSEVMNTNVSKESMEFLAWAIENTQFYPEIETTFLVIDDEKDEELINKFGSKWRLGGIHKYYIETFSRTVEGYNYGILMELNKGKVTLGWRTRNFGDNVSIQKVLESVGVIQAGGHFGAGGASFDTTDINEVKQKIIHEMEKALAEKENYK</sequence>
<dbReference type="InterPro" id="IPR001667">
    <property type="entry name" value="DDH_dom"/>
</dbReference>
<evidence type="ECO:0000313" key="3">
    <source>
        <dbReference type="Proteomes" id="UP000775877"/>
    </source>
</evidence>
<reference evidence="2" key="2">
    <citation type="journal article" date="2021" name="Microbiome">
        <title>Successional dynamics and alternative stable states in a saline activated sludge microbial community over 9 years.</title>
        <authorList>
            <person name="Wang Y."/>
            <person name="Ye J."/>
            <person name="Ju F."/>
            <person name="Liu L."/>
            <person name="Boyd J.A."/>
            <person name="Deng Y."/>
            <person name="Parks D.H."/>
            <person name="Jiang X."/>
            <person name="Yin X."/>
            <person name="Woodcroft B.J."/>
            <person name="Tyson G.W."/>
            <person name="Hugenholtz P."/>
            <person name="Polz M.F."/>
            <person name="Zhang T."/>
        </authorList>
    </citation>
    <scope>NUCLEOTIDE SEQUENCE</scope>
    <source>
        <strain evidence="2">HKST-UBA13</strain>
    </source>
</reference>
<comment type="caution">
    <text evidence="2">The sequence shown here is derived from an EMBL/GenBank/DDBJ whole genome shotgun (WGS) entry which is preliminary data.</text>
</comment>
<protein>
    <recommendedName>
        <fullName evidence="1">DDH domain-containing protein</fullName>
    </recommendedName>
</protein>
<accession>A0A955I9D4</accession>
<dbReference type="Gene3D" id="3.90.1640.10">
    <property type="entry name" value="inorganic pyrophosphatase (n-terminal core)"/>
    <property type="match status" value="1"/>
</dbReference>
<dbReference type="AlphaFoldDB" id="A0A955I9D4"/>
<dbReference type="PANTHER" id="PTHR47618:SF1">
    <property type="entry name" value="BIFUNCTIONAL OLIGORIBONUCLEASE AND PAP PHOSPHATASE NRNA"/>
    <property type="match status" value="1"/>
</dbReference>
<feature type="domain" description="DDH" evidence="1">
    <location>
        <begin position="23"/>
        <end position="174"/>
    </location>
</feature>
<dbReference type="Gene3D" id="3.10.310.30">
    <property type="match status" value="1"/>
</dbReference>